<gene>
    <name evidence="1" type="ORF">AJ79_05360</name>
</gene>
<proteinExistence type="predicted"/>
<sequence length="191" mass="21555">MTRILLFCTAEEAKPFIPKILKTRSIFYLVESTTCPATRDGFKTSLADNDTSFQSDFLNASAQQCKDWALEKQAQVKFIEMNIIAIADARTAVDQTISMCYYNEAADEGPLDFDEWGPLPPEGNKWYDYRIDYRGAVMVHVALMYGPFDSAYPTYFGRKAELTDANGVFDVERANRYVRGEEGGETTTGEN</sequence>
<comment type="caution">
    <text evidence="1">The sequence shown here is derived from an EMBL/GenBank/DDBJ whole genome shotgun (WGS) entry which is preliminary data.</text>
</comment>
<accession>A0A2B7XNA8</accession>
<evidence type="ECO:0000313" key="2">
    <source>
        <dbReference type="Proteomes" id="UP000223968"/>
    </source>
</evidence>
<dbReference type="EMBL" id="PDNB01000084">
    <property type="protein sequence ID" value="PGH10646.1"/>
    <property type="molecule type" value="Genomic_DNA"/>
</dbReference>
<keyword evidence="2" id="KW-1185">Reference proteome</keyword>
<organism evidence="1 2">
    <name type="scientific">Helicocarpus griseus UAMH5409</name>
    <dbReference type="NCBI Taxonomy" id="1447875"/>
    <lineage>
        <taxon>Eukaryota</taxon>
        <taxon>Fungi</taxon>
        <taxon>Dikarya</taxon>
        <taxon>Ascomycota</taxon>
        <taxon>Pezizomycotina</taxon>
        <taxon>Eurotiomycetes</taxon>
        <taxon>Eurotiomycetidae</taxon>
        <taxon>Onygenales</taxon>
        <taxon>Ajellomycetaceae</taxon>
        <taxon>Helicocarpus</taxon>
    </lineage>
</organism>
<dbReference type="OrthoDB" id="4456803at2759"/>
<protein>
    <submittedName>
        <fullName evidence="1">Uncharacterized protein</fullName>
    </submittedName>
</protein>
<name>A0A2B7XNA8_9EURO</name>
<reference evidence="1 2" key="1">
    <citation type="submission" date="2017-10" db="EMBL/GenBank/DDBJ databases">
        <title>Comparative genomics in systemic dimorphic fungi from Ajellomycetaceae.</title>
        <authorList>
            <person name="Munoz J.F."/>
            <person name="Mcewen J.G."/>
            <person name="Clay O.K."/>
            <person name="Cuomo C.A."/>
        </authorList>
    </citation>
    <scope>NUCLEOTIDE SEQUENCE [LARGE SCALE GENOMIC DNA]</scope>
    <source>
        <strain evidence="1 2">UAMH5409</strain>
    </source>
</reference>
<evidence type="ECO:0000313" key="1">
    <source>
        <dbReference type="EMBL" id="PGH10646.1"/>
    </source>
</evidence>
<dbReference type="Proteomes" id="UP000223968">
    <property type="component" value="Unassembled WGS sequence"/>
</dbReference>
<dbReference type="AlphaFoldDB" id="A0A2B7XNA8"/>